<dbReference type="GeneID" id="63210084"/>
<evidence type="ECO:0000313" key="2">
    <source>
        <dbReference type="Proteomes" id="UP000327317"/>
    </source>
</evidence>
<reference evidence="1 2" key="1">
    <citation type="submission" date="2019-07" db="EMBL/GenBank/DDBJ databases">
        <authorList>
            <person name="Stoner T.H."/>
            <person name="Garlena R.A."/>
            <person name="Russell D.A."/>
            <person name="Pope W.H."/>
            <person name="Jacobs-Sera D."/>
            <person name="Hatfull G.F."/>
        </authorList>
    </citation>
    <scope>NUCLEOTIDE SEQUENCE [LARGE SCALE GENOMIC DNA]</scope>
</reference>
<gene>
    <name evidence="1" type="primary">147</name>
    <name evidence="1" type="ORF">SEA_DYOEDAFOS_147</name>
</gene>
<accession>A0A5J6TI35</accession>
<name>A0A5J6TI35_9CAUD</name>
<dbReference type="Proteomes" id="UP000327317">
    <property type="component" value="Segment"/>
</dbReference>
<dbReference type="KEGG" id="vg:63210084"/>
<dbReference type="RefSeq" id="YP_010013481.1">
    <property type="nucleotide sequence ID" value="NC_053511.1"/>
</dbReference>
<sequence>MLAWHEQAQAIWRVVLASLYFGGTPVVALHPTLPPRVGLTLPGQD</sequence>
<evidence type="ECO:0000313" key="1">
    <source>
        <dbReference type="EMBL" id="QFG10375.1"/>
    </source>
</evidence>
<keyword evidence="2" id="KW-1185">Reference proteome</keyword>
<organism evidence="1 2">
    <name type="scientific">Mycobacterium phage DyoEdafos</name>
    <dbReference type="NCBI Taxonomy" id="2599860"/>
    <lineage>
        <taxon>Viruses</taxon>
        <taxon>Duplodnaviria</taxon>
        <taxon>Heunggongvirae</taxon>
        <taxon>Uroviricota</taxon>
        <taxon>Caudoviricetes</taxon>
        <taxon>Vilmaviridae</taxon>
        <taxon>Lclasvirinae</taxon>
        <taxon>Bromdenvirus</taxon>
        <taxon>Bromdenvirus dyoedafos</taxon>
    </lineage>
</organism>
<proteinExistence type="predicted"/>
<protein>
    <submittedName>
        <fullName evidence="1">Uncharacterized protein</fullName>
    </submittedName>
</protein>
<dbReference type="EMBL" id="MN234187">
    <property type="protein sequence ID" value="QFG10375.1"/>
    <property type="molecule type" value="Genomic_DNA"/>
</dbReference>